<protein>
    <submittedName>
        <fullName evidence="2">Uncharacterized protein</fullName>
    </submittedName>
</protein>
<accession>A0A0E9RA03</accession>
<feature type="compositionally biased region" description="Polar residues" evidence="1">
    <location>
        <begin position="1"/>
        <end position="10"/>
    </location>
</feature>
<name>A0A0E9RA03_ANGAN</name>
<dbReference type="EMBL" id="GBXM01083292">
    <property type="protein sequence ID" value="JAH25285.1"/>
    <property type="molecule type" value="Transcribed_RNA"/>
</dbReference>
<evidence type="ECO:0000256" key="1">
    <source>
        <dbReference type="SAM" id="MobiDB-lite"/>
    </source>
</evidence>
<reference evidence="2" key="2">
    <citation type="journal article" date="2015" name="Fish Shellfish Immunol.">
        <title>Early steps in the European eel (Anguilla anguilla)-Vibrio vulnificus interaction in the gills: Role of the RtxA13 toxin.</title>
        <authorList>
            <person name="Callol A."/>
            <person name="Pajuelo D."/>
            <person name="Ebbesson L."/>
            <person name="Teles M."/>
            <person name="MacKenzie S."/>
            <person name="Amaro C."/>
        </authorList>
    </citation>
    <scope>NUCLEOTIDE SEQUENCE</scope>
</reference>
<dbReference type="AlphaFoldDB" id="A0A0E9RA03"/>
<reference evidence="2" key="1">
    <citation type="submission" date="2014-11" db="EMBL/GenBank/DDBJ databases">
        <authorList>
            <person name="Amaro Gonzalez C."/>
        </authorList>
    </citation>
    <scope>NUCLEOTIDE SEQUENCE</scope>
</reference>
<proteinExistence type="predicted"/>
<feature type="region of interest" description="Disordered" evidence="1">
    <location>
        <begin position="1"/>
        <end position="24"/>
    </location>
</feature>
<evidence type="ECO:0000313" key="2">
    <source>
        <dbReference type="EMBL" id="JAH25285.1"/>
    </source>
</evidence>
<organism evidence="2">
    <name type="scientific">Anguilla anguilla</name>
    <name type="common">European freshwater eel</name>
    <name type="synonym">Muraena anguilla</name>
    <dbReference type="NCBI Taxonomy" id="7936"/>
    <lineage>
        <taxon>Eukaryota</taxon>
        <taxon>Metazoa</taxon>
        <taxon>Chordata</taxon>
        <taxon>Craniata</taxon>
        <taxon>Vertebrata</taxon>
        <taxon>Euteleostomi</taxon>
        <taxon>Actinopterygii</taxon>
        <taxon>Neopterygii</taxon>
        <taxon>Teleostei</taxon>
        <taxon>Anguilliformes</taxon>
        <taxon>Anguillidae</taxon>
        <taxon>Anguilla</taxon>
    </lineage>
</organism>
<sequence>MYTTMTNIWGNSRGKYGRRGAQRR</sequence>
<feature type="compositionally biased region" description="Basic residues" evidence="1">
    <location>
        <begin position="15"/>
        <end position="24"/>
    </location>
</feature>